<evidence type="ECO:0000256" key="3">
    <source>
        <dbReference type="ARBA" id="ARBA00022842"/>
    </source>
</evidence>
<reference evidence="4 5" key="1">
    <citation type="submission" date="2022-09" db="EMBL/GenBank/DDBJ databases">
        <authorList>
            <person name="Han X.L."/>
            <person name="Wang Q."/>
            <person name="Lu T."/>
        </authorList>
    </citation>
    <scope>NUCLEOTIDE SEQUENCE [LARGE SCALE GENOMIC DNA]</scope>
    <source>
        <strain evidence="4 5">WQ 127069</strain>
    </source>
</reference>
<evidence type="ECO:0000313" key="4">
    <source>
        <dbReference type="EMBL" id="MCU6794131.1"/>
    </source>
</evidence>
<keyword evidence="4" id="KW-0456">Lyase</keyword>
<comment type="caution">
    <text evidence="4">The sequence shown here is derived from an EMBL/GenBank/DDBJ whole genome shotgun (WGS) entry which is preliminary data.</text>
</comment>
<dbReference type="PANTHER" id="PTHR32308">
    <property type="entry name" value="LYASE BETA SUBUNIT, PUTATIVE (AFU_ORTHOLOGUE AFUA_4G13030)-RELATED"/>
    <property type="match status" value="1"/>
</dbReference>
<gene>
    <name evidence="4" type="ORF">OB236_18670</name>
</gene>
<dbReference type="Pfam" id="PF15617">
    <property type="entry name" value="C-C_Bond_Lyase"/>
    <property type="match status" value="1"/>
</dbReference>
<dbReference type="RefSeq" id="WP_262685333.1">
    <property type="nucleotide sequence ID" value="NZ_JAOQIO010000077.1"/>
</dbReference>
<keyword evidence="2" id="KW-0479">Metal-binding</keyword>
<dbReference type="Proteomes" id="UP001652445">
    <property type="component" value="Unassembled WGS sequence"/>
</dbReference>
<dbReference type="InterPro" id="IPR039480">
    <property type="entry name" value="C-C_Bond_Lyase-like"/>
</dbReference>
<evidence type="ECO:0000313" key="5">
    <source>
        <dbReference type="Proteomes" id="UP001652445"/>
    </source>
</evidence>
<dbReference type="InterPro" id="IPR015813">
    <property type="entry name" value="Pyrv/PenolPyrv_kinase-like_dom"/>
</dbReference>
<evidence type="ECO:0000256" key="2">
    <source>
        <dbReference type="ARBA" id="ARBA00022723"/>
    </source>
</evidence>
<keyword evidence="3" id="KW-0460">Magnesium</keyword>
<name>A0ABT2UHJ9_9BACL</name>
<sequence length="404" mass="46070">MRYFNYLSEEEEQLLFYEPPVSFDNTSDKELLSIAVGAALYTPATRLTIADDIVSGKHEGLTSLVLDLEDAVGDHQVELAEECLIQQLHRLSAWIRLGTLLTHSLPLLFIRVRSPEQMSKILTMLQEDAALLTGFVFPKFTVDNAHHYLQLLMDYNRYKAPSAAVLYGMPILETAAVIYRESRLETLLTIKKLLEPFKAYILNIRIGATDFSSLFGIRRSSDMTIYDLGVIRDCIMDIINVFGRIEDGYVISGPVWEYFKSDRSLKQSVQQNLFEDAMGRKGRRVKVQVVNRQTDGLLREIALDKENGLIGKTIIHPTHITLVQALLVVSHEEYMDATSIIANNNGYLGVMKSQYANKMNEMKPHLNWAQRIMNRSKVYGVFHENQNFNSLLVRIGQEQAYVQN</sequence>
<evidence type="ECO:0000256" key="1">
    <source>
        <dbReference type="ARBA" id="ARBA00001946"/>
    </source>
</evidence>
<accession>A0ABT2UHJ9</accession>
<comment type="cofactor">
    <cofactor evidence="1">
        <name>Mg(2+)</name>
        <dbReference type="ChEBI" id="CHEBI:18420"/>
    </cofactor>
</comment>
<dbReference type="EMBL" id="JAOQIO010000077">
    <property type="protein sequence ID" value="MCU6794131.1"/>
    <property type="molecule type" value="Genomic_DNA"/>
</dbReference>
<dbReference type="GO" id="GO:0016829">
    <property type="term" value="F:lyase activity"/>
    <property type="evidence" value="ECO:0007669"/>
    <property type="project" value="UniProtKB-KW"/>
</dbReference>
<proteinExistence type="predicted"/>
<dbReference type="Gene3D" id="3.20.20.60">
    <property type="entry name" value="Phosphoenolpyruvate-binding domains"/>
    <property type="match status" value="2"/>
</dbReference>
<dbReference type="PANTHER" id="PTHR32308:SF10">
    <property type="entry name" value="CITRATE LYASE SUBUNIT BETA"/>
    <property type="match status" value="1"/>
</dbReference>
<dbReference type="SUPFAM" id="SSF51621">
    <property type="entry name" value="Phosphoenolpyruvate/pyruvate domain"/>
    <property type="match status" value="1"/>
</dbReference>
<dbReference type="InterPro" id="IPR040442">
    <property type="entry name" value="Pyrv_kinase-like_dom_sf"/>
</dbReference>
<keyword evidence="5" id="KW-1185">Reference proteome</keyword>
<organism evidence="4 5">
    <name type="scientific">Paenibacillus baimaensis</name>
    <dbReference type="NCBI Taxonomy" id="2982185"/>
    <lineage>
        <taxon>Bacteria</taxon>
        <taxon>Bacillati</taxon>
        <taxon>Bacillota</taxon>
        <taxon>Bacilli</taxon>
        <taxon>Bacillales</taxon>
        <taxon>Paenibacillaceae</taxon>
        <taxon>Paenibacillus</taxon>
    </lineage>
</organism>
<protein>
    <submittedName>
        <fullName evidence="4">HpcH/HpaI aldolase/citrate lyase family protein</fullName>
    </submittedName>
</protein>